<name>A0A5C6E4A3_9BACT</name>
<keyword evidence="2" id="KW-1185">Reference proteome</keyword>
<dbReference type="EMBL" id="SJPX01000010">
    <property type="protein sequence ID" value="TWU44483.1"/>
    <property type="molecule type" value="Genomic_DNA"/>
</dbReference>
<dbReference type="Proteomes" id="UP000317977">
    <property type="component" value="Unassembled WGS sequence"/>
</dbReference>
<comment type="caution">
    <text evidence="1">The sequence shown here is derived from an EMBL/GenBank/DDBJ whole genome shotgun (WGS) entry which is preliminary data.</text>
</comment>
<gene>
    <name evidence="1" type="ORF">Poly59_61550</name>
</gene>
<evidence type="ECO:0000313" key="1">
    <source>
        <dbReference type="EMBL" id="TWU44483.1"/>
    </source>
</evidence>
<dbReference type="RefSeq" id="WP_146537626.1">
    <property type="nucleotide sequence ID" value="NZ_SJPX01000010.1"/>
</dbReference>
<dbReference type="AlphaFoldDB" id="A0A5C6E4A3"/>
<reference evidence="1 2" key="1">
    <citation type="submission" date="2019-02" db="EMBL/GenBank/DDBJ databases">
        <title>Deep-cultivation of Planctomycetes and their phenomic and genomic characterization uncovers novel biology.</title>
        <authorList>
            <person name="Wiegand S."/>
            <person name="Jogler M."/>
            <person name="Boedeker C."/>
            <person name="Pinto D."/>
            <person name="Vollmers J."/>
            <person name="Rivas-Marin E."/>
            <person name="Kohn T."/>
            <person name="Peeters S.H."/>
            <person name="Heuer A."/>
            <person name="Rast P."/>
            <person name="Oberbeckmann S."/>
            <person name="Bunk B."/>
            <person name="Jeske O."/>
            <person name="Meyerdierks A."/>
            <person name="Storesund J.E."/>
            <person name="Kallscheuer N."/>
            <person name="Luecker S."/>
            <person name="Lage O.M."/>
            <person name="Pohl T."/>
            <person name="Merkel B.J."/>
            <person name="Hornburger P."/>
            <person name="Mueller R.-W."/>
            <person name="Bruemmer F."/>
            <person name="Labrenz M."/>
            <person name="Spormann A.M."/>
            <person name="Op Den Camp H."/>
            <person name="Overmann J."/>
            <person name="Amann R."/>
            <person name="Jetten M.S.M."/>
            <person name="Mascher T."/>
            <person name="Medema M.H."/>
            <person name="Devos D.P."/>
            <person name="Kaster A.-K."/>
            <person name="Ovreas L."/>
            <person name="Rohde M."/>
            <person name="Galperin M.Y."/>
            <person name="Jogler C."/>
        </authorList>
    </citation>
    <scope>NUCLEOTIDE SEQUENCE [LARGE SCALE GENOMIC DNA]</scope>
    <source>
        <strain evidence="1 2">Poly59</strain>
    </source>
</reference>
<sequence length="171" mass="19661">MPNIVTKILCTVLMLLTQQHIVFSQGQLSERVPAIQLDAIDHHCILHEKELKADPRFELPTFTGYDNLRENGRIYLHCKSSGMVICAAPVKDFYQILVFPRKQSEHFKLEITTSTQLQNDVVDVKSIEQLLRSVRPFFGMGYDRSKEKSRLKIRIEAPEEPVVLDGPRLSK</sequence>
<protein>
    <submittedName>
        <fullName evidence="1">Uncharacterized protein</fullName>
    </submittedName>
</protein>
<accession>A0A5C6E4A3</accession>
<proteinExistence type="predicted"/>
<evidence type="ECO:0000313" key="2">
    <source>
        <dbReference type="Proteomes" id="UP000317977"/>
    </source>
</evidence>
<organism evidence="1 2">
    <name type="scientific">Rubripirellula reticaptiva</name>
    <dbReference type="NCBI Taxonomy" id="2528013"/>
    <lineage>
        <taxon>Bacteria</taxon>
        <taxon>Pseudomonadati</taxon>
        <taxon>Planctomycetota</taxon>
        <taxon>Planctomycetia</taxon>
        <taxon>Pirellulales</taxon>
        <taxon>Pirellulaceae</taxon>
        <taxon>Rubripirellula</taxon>
    </lineage>
</organism>